<proteinExistence type="predicted"/>
<dbReference type="Proteomes" id="UP001163846">
    <property type="component" value="Unassembled WGS sequence"/>
</dbReference>
<feature type="signal peptide" evidence="2">
    <location>
        <begin position="1"/>
        <end position="27"/>
    </location>
</feature>
<gene>
    <name evidence="3" type="ORF">F5878DRAFT_612770</name>
</gene>
<feature type="region of interest" description="Disordered" evidence="1">
    <location>
        <begin position="104"/>
        <end position="128"/>
    </location>
</feature>
<dbReference type="AlphaFoldDB" id="A0AA38PDI0"/>
<reference evidence="3" key="1">
    <citation type="submission" date="2022-08" db="EMBL/GenBank/DDBJ databases">
        <authorList>
            <consortium name="DOE Joint Genome Institute"/>
            <person name="Min B."/>
            <person name="Riley R."/>
            <person name="Sierra-Patev S."/>
            <person name="Naranjo-Ortiz M."/>
            <person name="Looney B."/>
            <person name="Konkel Z."/>
            <person name="Slot J.C."/>
            <person name="Sakamoto Y."/>
            <person name="Steenwyk J.L."/>
            <person name="Rokas A."/>
            <person name="Carro J."/>
            <person name="Camarero S."/>
            <person name="Ferreira P."/>
            <person name="Molpeceres G."/>
            <person name="Ruiz-Duenas F.J."/>
            <person name="Serrano A."/>
            <person name="Henrissat B."/>
            <person name="Drula E."/>
            <person name="Hughes K.W."/>
            <person name="Mata J.L."/>
            <person name="Ishikawa N.K."/>
            <person name="Vargas-Isla R."/>
            <person name="Ushijima S."/>
            <person name="Smith C.A."/>
            <person name="Ahrendt S."/>
            <person name="Andreopoulos W."/>
            <person name="He G."/>
            <person name="Labutti K."/>
            <person name="Lipzen A."/>
            <person name="Ng V."/>
            <person name="Sandor L."/>
            <person name="Barry K."/>
            <person name="Martinez A.T."/>
            <person name="Xiao Y."/>
            <person name="Gibbons J.G."/>
            <person name="Terashima K."/>
            <person name="Hibbett D.S."/>
            <person name="Grigoriev I.V."/>
        </authorList>
    </citation>
    <scope>NUCLEOTIDE SEQUENCE</scope>
    <source>
        <strain evidence="3">TFB9207</strain>
    </source>
</reference>
<name>A0AA38PDI0_9AGAR</name>
<evidence type="ECO:0000256" key="2">
    <source>
        <dbReference type="SAM" id="SignalP"/>
    </source>
</evidence>
<feature type="region of interest" description="Disordered" evidence="1">
    <location>
        <begin position="30"/>
        <end position="57"/>
    </location>
</feature>
<protein>
    <recommendedName>
        <fullName evidence="5">Secreted protein</fullName>
    </recommendedName>
</protein>
<sequence length="257" mass="27996">MTRRTLVLPLGIIFVFLASAIHPLVLAAPTGTTSFNEPERVPTRGDPGSSDHSGSLAGAGTYAQDLSFSSPAAAGASGGGALQSNTAQWSRREESSKLFLLARADTGNDPSHNNQRTLDKAQKEAARPDLEKTYSGKLALELDDLGVETDKWQKEVQDHFAGRSSTATLDDQLRYYSATHMKDLIAIIRRTIDICNESREADELVKTSALQYLGATSSILLECKRASPNNVHLQQFMQSPALNILNRYRASLRLPLI</sequence>
<feature type="non-terminal residue" evidence="3">
    <location>
        <position position="1"/>
    </location>
</feature>
<accession>A0AA38PDI0</accession>
<feature type="compositionally biased region" description="Basic and acidic residues" evidence="1">
    <location>
        <begin position="117"/>
        <end position="128"/>
    </location>
</feature>
<feature type="chain" id="PRO_5041232835" description="Secreted protein" evidence="2">
    <location>
        <begin position="28"/>
        <end position="257"/>
    </location>
</feature>
<evidence type="ECO:0000256" key="1">
    <source>
        <dbReference type="SAM" id="MobiDB-lite"/>
    </source>
</evidence>
<keyword evidence="2" id="KW-0732">Signal</keyword>
<evidence type="ECO:0000313" key="3">
    <source>
        <dbReference type="EMBL" id="KAJ3840576.1"/>
    </source>
</evidence>
<keyword evidence="4" id="KW-1185">Reference proteome</keyword>
<evidence type="ECO:0008006" key="5">
    <source>
        <dbReference type="Google" id="ProtNLM"/>
    </source>
</evidence>
<comment type="caution">
    <text evidence="3">The sequence shown here is derived from an EMBL/GenBank/DDBJ whole genome shotgun (WGS) entry which is preliminary data.</text>
</comment>
<dbReference type="EMBL" id="MU806073">
    <property type="protein sequence ID" value="KAJ3840576.1"/>
    <property type="molecule type" value="Genomic_DNA"/>
</dbReference>
<organism evidence="3 4">
    <name type="scientific">Lentinula raphanica</name>
    <dbReference type="NCBI Taxonomy" id="153919"/>
    <lineage>
        <taxon>Eukaryota</taxon>
        <taxon>Fungi</taxon>
        <taxon>Dikarya</taxon>
        <taxon>Basidiomycota</taxon>
        <taxon>Agaricomycotina</taxon>
        <taxon>Agaricomycetes</taxon>
        <taxon>Agaricomycetidae</taxon>
        <taxon>Agaricales</taxon>
        <taxon>Marasmiineae</taxon>
        <taxon>Omphalotaceae</taxon>
        <taxon>Lentinula</taxon>
    </lineage>
</organism>
<evidence type="ECO:0000313" key="4">
    <source>
        <dbReference type="Proteomes" id="UP001163846"/>
    </source>
</evidence>